<name>A0ABY5IJK5_9VIBR</name>
<sequence length="111" mass="12563">MKFGHKSALFLGLLSSSALANDYISPLENVGVFETEEPMLSIRNYSDETVVIDIHGDNFKLTSGVNLLFNCSGYEFLQLEITNNDHEFFEVPCSSRVEFNESFKNQRTQGE</sequence>
<dbReference type="RefSeq" id="WP_005534861.1">
    <property type="nucleotide sequence ID" value="NZ_CP050471.1"/>
</dbReference>
<dbReference type="Proteomes" id="UP001059912">
    <property type="component" value="Chromosome 2"/>
</dbReference>
<evidence type="ECO:0000313" key="3">
    <source>
        <dbReference type="Proteomes" id="UP001059912"/>
    </source>
</evidence>
<feature type="signal peptide" evidence="1">
    <location>
        <begin position="1"/>
        <end position="20"/>
    </location>
</feature>
<keyword evidence="3" id="KW-1185">Reference proteome</keyword>
<proteinExistence type="predicted"/>
<reference evidence="2" key="1">
    <citation type="submission" date="2020-03" db="EMBL/GenBank/DDBJ databases">
        <title>Five strains of Vibrio campbellii isolated from Mariana Trench.</title>
        <authorList>
            <person name="Liang J."/>
            <person name="Zhang X.-H."/>
        </authorList>
    </citation>
    <scope>NUCLEOTIDE SEQUENCE</scope>
    <source>
        <strain evidence="2">LJC013</strain>
    </source>
</reference>
<protein>
    <submittedName>
        <fullName evidence="2">Uncharacterized protein</fullName>
    </submittedName>
</protein>
<gene>
    <name evidence="2" type="ORF">HB762_25425</name>
</gene>
<accession>A0ABY5IJK5</accession>
<feature type="chain" id="PRO_5046997663" evidence="1">
    <location>
        <begin position="21"/>
        <end position="111"/>
    </location>
</feature>
<dbReference type="EMBL" id="CP050471">
    <property type="protein sequence ID" value="UTZ34496.1"/>
    <property type="molecule type" value="Genomic_DNA"/>
</dbReference>
<evidence type="ECO:0000313" key="2">
    <source>
        <dbReference type="EMBL" id="UTZ34496.1"/>
    </source>
</evidence>
<keyword evidence="1" id="KW-0732">Signal</keyword>
<organism evidence="2 3">
    <name type="scientific">Vibrio campbellii</name>
    <dbReference type="NCBI Taxonomy" id="680"/>
    <lineage>
        <taxon>Bacteria</taxon>
        <taxon>Pseudomonadati</taxon>
        <taxon>Pseudomonadota</taxon>
        <taxon>Gammaproteobacteria</taxon>
        <taxon>Vibrionales</taxon>
        <taxon>Vibrionaceae</taxon>
        <taxon>Vibrio</taxon>
    </lineage>
</organism>
<evidence type="ECO:0000256" key="1">
    <source>
        <dbReference type="SAM" id="SignalP"/>
    </source>
</evidence>